<keyword evidence="3" id="KW-1185">Reference proteome</keyword>
<proteinExistence type="predicted"/>
<keyword evidence="1" id="KW-1133">Transmembrane helix</keyword>
<dbReference type="EMBL" id="JBHSGG010000037">
    <property type="protein sequence ID" value="MFC4729134.1"/>
    <property type="molecule type" value="Genomic_DNA"/>
</dbReference>
<feature type="transmembrane region" description="Helical" evidence="1">
    <location>
        <begin position="241"/>
        <end position="263"/>
    </location>
</feature>
<evidence type="ECO:0000313" key="3">
    <source>
        <dbReference type="Proteomes" id="UP001595892"/>
    </source>
</evidence>
<comment type="caution">
    <text evidence="2">The sequence shown here is derived from an EMBL/GenBank/DDBJ whole genome shotgun (WGS) entry which is preliminary data.</text>
</comment>
<protein>
    <submittedName>
        <fullName evidence="2">ABC transporter permease</fullName>
    </submittedName>
</protein>
<feature type="transmembrane region" description="Helical" evidence="1">
    <location>
        <begin position="284"/>
        <end position="305"/>
    </location>
</feature>
<dbReference type="Proteomes" id="UP001595892">
    <property type="component" value="Unassembled WGS sequence"/>
</dbReference>
<evidence type="ECO:0000256" key="1">
    <source>
        <dbReference type="SAM" id="Phobius"/>
    </source>
</evidence>
<dbReference type="PANTHER" id="PTHR43471:SF3">
    <property type="entry name" value="ABC TRANSPORTER PERMEASE PROTEIN NATB"/>
    <property type="match status" value="1"/>
</dbReference>
<feature type="transmembrane region" description="Helical" evidence="1">
    <location>
        <begin position="193"/>
        <end position="211"/>
    </location>
</feature>
<accession>A0ABV9NND1</accession>
<gene>
    <name evidence="2" type="ORF">ACFO3Q_13245</name>
</gene>
<dbReference type="Pfam" id="PF12679">
    <property type="entry name" value="ABC2_membrane_2"/>
    <property type="match status" value="1"/>
</dbReference>
<sequence>MSARRTGVLAALAAVTLKELRDLMRDRRTVVIALLLGPLVMPALMLGIGGMMAKRMTAQMEKPLELPIVGAERAPNLVAWLEGQNVRPKPAPEDPEAAIRDQAEEVILRISETYADDWRAGRPALVEVVHDASRQDSNIPVARVEALLRAYGDTTGTLRLLARGINPAVGRPLLVSRSDLSTPESRRGMALSFLPYLLILSAFLGGAYLVIDVTAGERERQSLEPLLATPAARGAIMSGKIAAAVVFGLASLALTLIAFKLGAQVAPGLGRMLDVSLPAMLKMLVVLVPLVLLGCTLITLISASVKSVKEAQSYLSLLMFLPIVPTIVLMVNPVRNQLWMFAVPLLSQNQMLTKILRGEAVTLQEWLVYLTAGSAVAAVLWLVAARLYHREKLAVSA</sequence>
<name>A0ABV9NND1_9GAMM</name>
<keyword evidence="1" id="KW-0812">Transmembrane</keyword>
<evidence type="ECO:0000313" key="2">
    <source>
        <dbReference type="EMBL" id="MFC4729134.1"/>
    </source>
</evidence>
<keyword evidence="1" id="KW-0472">Membrane</keyword>
<dbReference type="RefSeq" id="WP_377005206.1">
    <property type="nucleotide sequence ID" value="NZ_JBHSGG010000037.1"/>
</dbReference>
<dbReference type="PANTHER" id="PTHR43471">
    <property type="entry name" value="ABC TRANSPORTER PERMEASE"/>
    <property type="match status" value="1"/>
</dbReference>
<feature type="transmembrane region" description="Helical" evidence="1">
    <location>
        <begin position="311"/>
        <end position="331"/>
    </location>
</feature>
<feature type="transmembrane region" description="Helical" evidence="1">
    <location>
        <begin position="368"/>
        <end position="388"/>
    </location>
</feature>
<feature type="transmembrane region" description="Helical" evidence="1">
    <location>
        <begin position="31"/>
        <end position="53"/>
    </location>
</feature>
<reference evidence="3" key="1">
    <citation type="journal article" date="2019" name="Int. J. Syst. Evol. Microbiol.">
        <title>The Global Catalogue of Microorganisms (GCM) 10K type strain sequencing project: providing services to taxonomists for standard genome sequencing and annotation.</title>
        <authorList>
            <consortium name="The Broad Institute Genomics Platform"/>
            <consortium name="The Broad Institute Genome Sequencing Center for Infectious Disease"/>
            <person name="Wu L."/>
            <person name="Ma J."/>
        </authorList>
    </citation>
    <scope>NUCLEOTIDE SEQUENCE [LARGE SCALE GENOMIC DNA]</scope>
    <source>
        <strain evidence="3">CGMCC 1.13574</strain>
    </source>
</reference>
<organism evidence="2 3">
    <name type="scientific">Coralloluteibacterium thermophilum</name>
    <dbReference type="NCBI Taxonomy" id="2707049"/>
    <lineage>
        <taxon>Bacteria</taxon>
        <taxon>Pseudomonadati</taxon>
        <taxon>Pseudomonadota</taxon>
        <taxon>Gammaproteobacteria</taxon>
        <taxon>Lysobacterales</taxon>
        <taxon>Lysobacteraceae</taxon>
        <taxon>Coralloluteibacterium</taxon>
    </lineage>
</organism>